<dbReference type="InterPro" id="IPR005184">
    <property type="entry name" value="DUF306_Meta_HslJ"/>
</dbReference>
<dbReference type="InterPro" id="IPR038670">
    <property type="entry name" value="HslJ-like_sf"/>
</dbReference>
<dbReference type="Gene3D" id="2.40.128.270">
    <property type="match status" value="1"/>
</dbReference>
<reference evidence="3" key="1">
    <citation type="journal article" date="2019" name="Int. J. Syst. Evol. Microbiol.">
        <title>The Global Catalogue of Microorganisms (GCM) 10K type strain sequencing project: providing services to taxonomists for standard genome sequencing and annotation.</title>
        <authorList>
            <consortium name="The Broad Institute Genomics Platform"/>
            <consortium name="The Broad Institute Genome Sequencing Center for Infectious Disease"/>
            <person name="Wu L."/>
            <person name="Ma J."/>
        </authorList>
    </citation>
    <scope>NUCLEOTIDE SEQUENCE [LARGE SCALE GENOMIC DNA]</scope>
    <source>
        <strain evidence="3">JCM 11882</strain>
    </source>
</reference>
<evidence type="ECO:0000313" key="3">
    <source>
        <dbReference type="Proteomes" id="UP001595836"/>
    </source>
</evidence>
<comment type="caution">
    <text evidence="2">The sequence shown here is derived from an EMBL/GenBank/DDBJ whole genome shotgun (WGS) entry which is preliminary data.</text>
</comment>
<dbReference type="RefSeq" id="WP_344994664.1">
    <property type="nucleotide sequence ID" value="NZ_BAABCD010000046.1"/>
</dbReference>
<dbReference type="Proteomes" id="UP001595836">
    <property type="component" value="Unassembled WGS sequence"/>
</dbReference>
<sequence length="127" mass="13300">MKRAVPMKRAIVAGAAVILGVMVPLSGCASFDPPKGPSPVGLWGATDGPHLDLGEDGRLSGSDGCNRLMGTWEAEGQTVEFVGVATTMMACLDVDDWLSRLHTGTVDGGEMTIFDIDGREIGLLARQ</sequence>
<dbReference type="EMBL" id="JBHSHP010000049">
    <property type="protein sequence ID" value="MFC4755597.1"/>
    <property type="molecule type" value="Genomic_DNA"/>
</dbReference>
<evidence type="ECO:0000313" key="2">
    <source>
        <dbReference type="EMBL" id="MFC4755597.1"/>
    </source>
</evidence>
<evidence type="ECO:0000259" key="1">
    <source>
        <dbReference type="Pfam" id="PF03724"/>
    </source>
</evidence>
<protein>
    <submittedName>
        <fullName evidence="2">META domain-containing protein</fullName>
    </submittedName>
</protein>
<keyword evidence="3" id="KW-1185">Reference proteome</keyword>
<dbReference type="Pfam" id="PF03724">
    <property type="entry name" value="META"/>
    <property type="match status" value="1"/>
</dbReference>
<name>A0ABV9PR38_9ACTN</name>
<gene>
    <name evidence="2" type="ORF">ACFO7U_12525</name>
</gene>
<organism evidence="2 3">
    <name type="scientific">Dietzia aurantiaca</name>
    <dbReference type="NCBI Taxonomy" id="983873"/>
    <lineage>
        <taxon>Bacteria</taxon>
        <taxon>Bacillati</taxon>
        <taxon>Actinomycetota</taxon>
        <taxon>Actinomycetes</taxon>
        <taxon>Mycobacteriales</taxon>
        <taxon>Dietziaceae</taxon>
        <taxon>Dietzia</taxon>
    </lineage>
</organism>
<accession>A0ABV9PR38</accession>
<feature type="domain" description="DUF306" evidence="1">
    <location>
        <begin position="47"/>
        <end position="93"/>
    </location>
</feature>
<proteinExistence type="predicted"/>